<dbReference type="Pfam" id="PF03050">
    <property type="entry name" value="DDE_Tnp_IS66"/>
    <property type="match status" value="1"/>
</dbReference>
<feature type="domain" description="Transposase IS66 central" evidence="1">
    <location>
        <begin position="4"/>
        <end position="69"/>
    </location>
</feature>
<feature type="non-terminal residue" evidence="2">
    <location>
        <position position="1"/>
    </location>
</feature>
<comment type="caution">
    <text evidence="2">The sequence shown here is derived from an EMBL/GenBank/DDBJ whole genome shotgun (WGS) entry which is preliminary data.</text>
</comment>
<evidence type="ECO:0000259" key="1">
    <source>
        <dbReference type="Pfam" id="PF03050"/>
    </source>
</evidence>
<dbReference type="InterPro" id="IPR004291">
    <property type="entry name" value="Transposase_IS66_central"/>
</dbReference>
<sequence>ARYAWLWTFTNEQLAFYHIDLHRSGDVVKNHSGFEYNGILISDFYSAYNSAIHALAKQKCVTYLLDDVKKLERGNFSIGSTIRAT</sequence>
<proteinExistence type="predicted"/>
<dbReference type="EMBL" id="DRBC01000384">
    <property type="protein sequence ID" value="HDN85364.1"/>
    <property type="molecule type" value="Genomic_DNA"/>
</dbReference>
<reference evidence="2" key="1">
    <citation type="journal article" date="2020" name="mSystems">
        <title>Genome- and Community-Level Interaction Insights into Carbon Utilization and Element Cycling Functions of Hydrothermarchaeota in Hydrothermal Sediment.</title>
        <authorList>
            <person name="Zhou Z."/>
            <person name="Liu Y."/>
            <person name="Xu W."/>
            <person name="Pan J."/>
            <person name="Luo Z.H."/>
            <person name="Li M."/>
        </authorList>
    </citation>
    <scope>NUCLEOTIDE SEQUENCE [LARGE SCALE GENOMIC DNA]</scope>
    <source>
        <strain evidence="2">HyVt-219</strain>
    </source>
</reference>
<dbReference type="Proteomes" id="UP000885660">
    <property type="component" value="Unassembled WGS sequence"/>
</dbReference>
<protein>
    <recommendedName>
        <fullName evidence="1">Transposase IS66 central domain-containing protein</fullName>
    </recommendedName>
</protein>
<dbReference type="AlphaFoldDB" id="A0A7V0N099"/>
<gene>
    <name evidence="2" type="ORF">ENG47_06395</name>
</gene>
<organism evidence="2">
    <name type="scientific">Aerophobetes bacterium</name>
    <dbReference type="NCBI Taxonomy" id="2030807"/>
    <lineage>
        <taxon>Bacteria</taxon>
        <taxon>Candidatus Aerophobota</taxon>
    </lineage>
</organism>
<evidence type="ECO:0000313" key="2">
    <source>
        <dbReference type="EMBL" id="HDN85364.1"/>
    </source>
</evidence>
<accession>A0A7V0N099</accession>
<name>A0A7V0N099_UNCAE</name>